<evidence type="ECO:0000256" key="1">
    <source>
        <dbReference type="ARBA" id="ARBA00001933"/>
    </source>
</evidence>
<feature type="domain" description="Tryptophan synthase beta chain-like PALP" evidence="6">
    <location>
        <begin position="9"/>
        <end position="300"/>
    </location>
</feature>
<dbReference type="Pfam" id="PF00291">
    <property type="entry name" value="PALP"/>
    <property type="match status" value="1"/>
</dbReference>
<name>A0A7V8FJ93_STEMA</name>
<organism evidence="7 8">
    <name type="scientific">Stenotrophomonas maltophilia</name>
    <name type="common">Pseudomonas maltophilia</name>
    <name type="synonym">Xanthomonas maltophilia</name>
    <dbReference type="NCBI Taxonomy" id="40324"/>
    <lineage>
        <taxon>Bacteria</taxon>
        <taxon>Pseudomonadati</taxon>
        <taxon>Pseudomonadota</taxon>
        <taxon>Gammaproteobacteria</taxon>
        <taxon>Lysobacterales</taxon>
        <taxon>Lysobacteraceae</taxon>
        <taxon>Stenotrophomonas</taxon>
        <taxon>Stenotrophomonas maltophilia group</taxon>
    </lineage>
</organism>
<keyword evidence="3 5" id="KW-0663">Pyridoxal phosphate</keyword>
<dbReference type="PANTHER" id="PTHR43780">
    <property type="entry name" value="1-AMINOCYCLOPROPANE-1-CARBOXYLATE DEAMINASE-RELATED"/>
    <property type="match status" value="1"/>
</dbReference>
<dbReference type="PIRSF" id="PIRSF006278">
    <property type="entry name" value="ACCD_DCysDesulf"/>
    <property type="match status" value="1"/>
</dbReference>
<dbReference type="PANTHER" id="PTHR43780:SF2">
    <property type="entry name" value="1-AMINOCYCLOPROPANE-1-CARBOXYLATE DEAMINASE-RELATED"/>
    <property type="match status" value="1"/>
</dbReference>
<evidence type="ECO:0000256" key="2">
    <source>
        <dbReference type="ARBA" id="ARBA00008639"/>
    </source>
</evidence>
<evidence type="ECO:0000256" key="4">
    <source>
        <dbReference type="PIRSR" id="PIRSR006278-1"/>
    </source>
</evidence>
<dbReference type="AlphaFoldDB" id="A0A7V8FJ93"/>
<evidence type="ECO:0000313" key="7">
    <source>
        <dbReference type="EMBL" id="KAF1017042.1"/>
    </source>
</evidence>
<evidence type="ECO:0000313" key="8">
    <source>
        <dbReference type="Proteomes" id="UP000487117"/>
    </source>
</evidence>
<comment type="cofactor">
    <cofactor evidence="1">
        <name>pyridoxal 5'-phosphate</name>
        <dbReference type="ChEBI" id="CHEBI:597326"/>
    </cofactor>
</comment>
<evidence type="ECO:0000256" key="5">
    <source>
        <dbReference type="PIRSR" id="PIRSR006278-2"/>
    </source>
</evidence>
<evidence type="ECO:0000256" key="3">
    <source>
        <dbReference type="ARBA" id="ARBA00022898"/>
    </source>
</evidence>
<feature type="active site" description="Nucleophile" evidence="4">
    <location>
        <position position="76"/>
    </location>
</feature>
<comment type="similarity">
    <text evidence="2">Belongs to the ACC deaminase/D-cysteine desulfhydrase family.</text>
</comment>
<dbReference type="Gene3D" id="3.40.50.1100">
    <property type="match status" value="2"/>
</dbReference>
<protein>
    <submittedName>
        <fullName evidence="7">D-cysteine desulfhydrase</fullName>
    </submittedName>
</protein>
<dbReference type="GO" id="GO:0019148">
    <property type="term" value="F:D-cysteine desulfhydrase activity"/>
    <property type="evidence" value="ECO:0007669"/>
    <property type="project" value="TreeGrafter"/>
</dbReference>
<proteinExistence type="inferred from homology"/>
<dbReference type="SUPFAM" id="SSF53686">
    <property type="entry name" value="Tryptophan synthase beta subunit-like PLP-dependent enzymes"/>
    <property type="match status" value="1"/>
</dbReference>
<comment type="caution">
    <text evidence="7">The sequence shown here is derived from an EMBL/GenBank/DDBJ whole genome shotgun (WGS) entry which is preliminary data.</text>
</comment>
<sequence length="321" mass="33011">MTLLPRIALSTWPAPLEPAPRLARALGLGAEDLWIKRDDLTGLAGGGNKIRKLEYTCAQALANGATTLVTVGAAQSNHARLSAAAGARLGLEVVLVLAGSAPAHFTGNIALDGLMGARLVWAGDVDDRVLEARARAEVESLEQRGIHAALIPFGRSNAAAVQGYVDGGTELLQQAPDLAHVFTAIGSGGTMAGLVQALGVHRVQGVDAGAVADPEQRVRGLLADFTGQPFDEALQIRHDQVGAGYEHLTPAVADGLLLAARQAGLILDPIYTGRAFAGLRAAITDGTVRPGQRTVFLHSGGLPGLFGNPQALALSAAGHAQ</sequence>
<reference evidence="8" key="1">
    <citation type="journal article" date="2020" name="MBio">
        <title>Horizontal gene transfer to a defensive symbiont with a reduced genome amongst a multipartite beetle microbiome.</title>
        <authorList>
            <person name="Waterworth S.C."/>
            <person name="Florez L.V."/>
            <person name="Rees E.R."/>
            <person name="Hertweck C."/>
            <person name="Kaltenpoth M."/>
            <person name="Kwan J.C."/>
        </authorList>
    </citation>
    <scope>NUCLEOTIDE SEQUENCE [LARGE SCALE GENOMIC DNA]</scope>
</reference>
<dbReference type="InterPro" id="IPR027278">
    <property type="entry name" value="ACCD_DCysDesulf"/>
</dbReference>
<gene>
    <name evidence="7" type="primary">dcyD</name>
    <name evidence="7" type="ORF">GAK31_00301</name>
</gene>
<feature type="modified residue" description="N6-(pyridoxal phosphate)lysine" evidence="5">
    <location>
        <position position="49"/>
    </location>
</feature>
<dbReference type="EMBL" id="WNDS01000001">
    <property type="protein sequence ID" value="KAF1017042.1"/>
    <property type="molecule type" value="Genomic_DNA"/>
</dbReference>
<accession>A0A7V8FJ93</accession>
<dbReference type="Proteomes" id="UP000487117">
    <property type="component" value="Unassembled WGS sequence"/>
</dbReference>
<evidence type="ECO:0000259" key="6">
    <source>
        <dbReference type="Pfam" id="PF00291"/>
    </source>
</evidence>
<dbReference type="InterPro" id="IPR001926">
    <property type="entry name" value="TrpB-like_PALP"/>
</dbReference>
<dbReference type="InterPro" id="IPR036052">
    <property type="entry name" value="TrpB-like_PALP_sf"/>
</dbReference>